<keyword evidence="8 10" id="KW-0472">Membrane</keyword>
<proteinExistence type="inferred from homology"/>
<dbReference type="AlphaFoldDB" id="A0A6G9H7V0"/>
<keyword evidence="7 10" id="KW-0406">Ion transport</keyword>
<keyword evidence="2 10" id="KW-0813">Transport</keyword>
<feature type="transmembrane region" description="Helical" evidence="10">
    <location>
        <begin position="344"/>
        <end position="365"/>
    </location>
</feature>
<evidence type="ECO:0000256" key="3">
    <source>
        <dbReference type="ARBA" id="ARBA00022475"/>
    </source>
</evidence>
<protein>
    <submittedName>
        <fullName evidence="12">Na+/H+ antiporter</fullName>
    </submittedName>
</protein>
<evidence type="ECO:0000256" key="5">
    <source>
        <dbReference type="ARBA" id="ARBA00022989"/>
    </source>
</evidence>
<feature type="transmembrane region" description="Helical" evidence="10">
    <location>
        <begin position="262"/>
        <end position="280"/>
    </location>
</feature>
<dbReference type="GO" id="GO:0098719">
    <property type="term" value="P:sodium ion import across plasma membrane"/>
    <property type="evidence" value="ECO:0007669"/>
    <property type="project" value="TreeGrafter"/>
</dbReference>
<dbReference type="InterPro" id="IPR004705">
    <property type="entry name" value="Cation/H_exchanger_CPA1_bac"/>
</dbReference>
<evidence type="ECO:0000256" key="2">
    <source>
        <dbReference type="ARBA" id="ARBA00022448"/>
    </source>
</evidence>
<feature type="domain" description="Cation/H+ exchanger transmembrane" evidence="11">
    <location>
        <begin position="13"/>
        <end position="403"/>
    </location>
</feature>
<comment type="caution">
    <text evidence="10">Lacks conserved residue(s) required for the propagation of feature annotation.</text>
</comment>
<comment type="subcellular location">
    <subcellularLocation>
        <location evidence="1 10">Cell membrane</location>
        <topology evidence="1 10">Multi-pass membrane protein</topology>
    </subcellularLocation>
</comment>
<evidence type="ECO:0000313" key="12">
    <source>
        <dbReference type="EMBL" id="QIQ06177.1"/>
    </source>
</evidence>
<dbReference type="NCBIfam" id="TIGR00831">
    <property type="entry name" value="a_cpa1"/>
    <property type="match status" value="1"/>
</dbReference>
<evidence type="ECO:0000256" key="6">
    <source>
        <dbReference type="ARBA" id="ARBA00023053"/>
    </source>
</evidence>
<keyword evidence="4 10" id="KW-0812">Transmembrane</keyword>
<accession>A0A6G9H7V0</accession>
<dbReference type="PANTHER" id="PTHR10110:SF86">
    <property type="entry name" value="SODIUM_HYDROGEN EXCHANGER 7"/>
    <property type="match status" value="1"/>
</dbReference>
<name>A0A6G9H7V0_9ACTN</name>
<dbReference type="PANTHER" id="PTHR10110">
    <property type="entry name" value="SODIUM/HYDROGEN EXCHANGER"/>
    <property type="match status" value="1"/>
</dbReference>
<keyword evidence="3 10" id="KW-1003">Cell membrane</keyword>
<reference evidence="12 13" key="1">
    <citation type="submission" date="2020-03" db="EMBL/GenBank/DDBJ databases">
        <title>A novel species.</title>
        <authorList>
            <person name="Gao J."/>
        </authorList>
    </citation>
    <scope>NUCLEOTIDE SEQUENCE [LARGE SCALE GENOMIC DNA]</scope>
    <source>
        <strain evidence="12 13">QMT-12</strain>
    </source>
</reference>
<evidence type="ECO:0000256" key="10">
    <source>
        <dbReference type="RuleBase" id="RU366002"/>
    </source>
</evidence>
<evidence type="ECO:0000256" key="7">
    <source>
        <dbReference type="ARBA" id="ARBA00023065"/>
    </source>
</evidence>
<feature type="transmembrane region" description="Helical" evidence="10">
    <location>
        <begin position="300"/>
        <end position="323"/>
    </location>
</feature>
<feature type="transmembrane region" description="Helical" evidence="10">
    <location>
        <begin position="78"/>
        <end position="102"/>
    </location>
</feature>
<keyword evidence="9 10" id="KW-0739">Sodium transport</keyword>
<comment type="function">
    <text evidence="10">Na(+)/H(+) antiporter that extrudes sodium in exchange for external protons.</text>
</comment>
<organism evidence="12 13">
    <name type="scientific">Streptomyces liangshanensis</name>
    <dbReference type="NCBI Taxonomy" id="2717324"/>
    <lineage>
        <taxon>Bacteria</taxon>
        <taxon>Bacillati</taxon>
        <taxon>Actinomycetota</taxon>
        <taxon>Actinomycetes</taxon>
        <taxon>Kitasatosporales</taxon>
        <taxon>Streptomycetaceae</taxon>
        <taxon>Streptomyces</taxon>
    </lineage>
</organism>
<dbReference type="InterPro" id="IPR006153">
    <property type="entry name" value="Cation/H_exchanger_TM"/>
</dbReference>
<sequence length="537" mass="57149">MEGLEIAVVLVTAVLLLTWVANRLRVSEPVALLVGGVLIGLVPEFRSVHLSSDLILLIFLPPLLYAESLKISLHQILANLRVIVLLSVGLVLLTAFTVAATAHGFGMAWPLAFVLGAVLAPTDATAVASVARGMPRRTLTTMRAESLVNDGTALAVFAVAVEIATGEHSFQWGGAILRFVLSYVGGAAIGAAVALLVIGVRRRVHDTAIESGLSVLTPFAVYVPAELADVSGVLAVVVCGLILSRQSPLLMPASSRIQSMAFWQVTTFLLNGSLFVLVGLQLPDVIGSLPTLGHGDTVALAAAVTGAVIVTRLAYLYTTPYLIRAVDRRPQQRARRIGARQRMPVAWGGVRGGVSLAAALAVPILASDGTRLADRDVIVFVTAVVIVATLLLQGQTLPAVIRWSRLPPDPTEAGEELLARQEMTAGALEALRERAAWCGATPEVERRLAAELGSYAESLRTVEPPAHHTELRLRQELIRVKRTRLVALRDAGRIDDAVLRRVQETLDSEDTRLDLRIAEGQATAGGLRSRGEPEGDA</sequence>
<evidence type="ECO:0000256" key="8">
    <source>
        <dbReference type="ARBA" id="ARBA00023136"/>
    </source>
</evidence>
<dbReference type="KEGG" id="slia:HA039_31135"/>
<gene>
    <name evidence="12" type="ORF">HA039_31135</name>
</gene>
<dbReference type="InterPro" id="IPR018422">
    <property type="entry name" value="Cation/H_exchanger_CPA1"/>
</dbReference>
<evidence type="ECO:0000313" key="13">
    <source>
        <dbReference type="Proteomes" id="UP000501179"/>
    </source>
</evidence>
<feature type="transmembrane region" description="Helical" evidence="10">
    <location>
        <begin position="108"/>
        <end position="131"/>
    </location>
</feature>
<evidence type="ECO:0000256" key="1">
    <source>
        <dbReference type="ARBA" id="ARBA00004651"/>
    </source>
</evidence>
<comment type="similarity">
    <text evidence="10">Belongs to the monovalent cation:proton antiporter 1 (CPA1) transporter (TC 2.A.36) family.</text>
</comment>
<keyword evidence="13" id="KW-1185">Reference proteome</keyword>
<evidence type="ECO:0000256" key="4">
    <source>
        <dbReference type="ARBA" id="ARBA00022692"/>
    </source>
</evidence>
<dbReference type="EMBL" id="CP050177">
    <property type="protein sequence ID" value="QIQ06177.1"/>
    <property type="molecule type" value="Genomic_DNA"/>
</dbReference>
<dbReference type="GO" id="GO:0015386">
    <property type="term" value="F:potassium:proton antiporter activity"/>
    <property type="evidence" value="ECO:0007669"/>
    <property type="project" value="TreeGrafter"/>
</dbReference>
<dbReference type="GO" id="GO:0015385">
    <property type="term" value="F:sodium:proton antiporter activity"/>
    <property type="evidence" value="ECO:0007669"/>
    <property type="project" value="InterPro"/>
</dbReference>
<evidence type="ECO:0000256" key="9">
    <source>
        <dbReference type="ARBA" id="ARBA00023201"/>
    </source>
</evidence>
<dbReference type="GO" id="GO:0005886">
    <property type="term" value="C:plasma membrane"/>
    <property type="evidence" value="ECO:0007669"/>
    <property type="project" value="UniProtKB-SubCell"/>
</dbReference>
<keyword evidence="5 10" id="KW-1133">Transmembrane helix</keyword>
<feature type="transmembrane region" description="Helical" evidence="10">
    <location>
        <begin position="377"/>
        <end position="397"/>
    </location>
</feature>
<dbReference type="InterPro" id="IPR038770">
    <property type="entry name" value="Na+/solute_symporter_sf"/>
</dbReference>
<dbReference type="GO" id="GO:0051453">
    <property type="term" value="P:regulation of intracellular pH"/>
    <property type="evidence" value="ECO:0007669"/>
    <property type="project" value="TreeGrafter"/>
</dbReference>
<keyword evidence="10" id="KW-0050">Antiport</keyword>
<dbReference type="Pfam" id="PF00999">
    <property type="entry name" value="Na_H_Exchanger"/>
    <property type="match status" value="1"/>
</dbReference>
<keyword evidence="6 10" id="KW-0915">Sodium</keyword>
<dbReference type="Proteomes" id="UP000501179">
    <property type="component" value="Chromosome"/>
</dbReference>
<feature type="transmembrane region" description="Helical" evidence="10">
    <location>
        <begin position="179"/>
        <end position="199"/>
    </location>
</feature>
<dbReference type="RefSeq" id="WP_167035003.1">
    <property type="nucleotide sequence ID" value="NZ_CP050177.1"/>
</dbReference>
<dbReference type="Gene3D" id="1.20.1530.20">
    <property type="match status" value="1"/>
</dbReference>
<evidence type="ECO:0000259" key="11">
    <source>
        <dbReference type="Pfam" id="PF00999"/>
    </source>
</evidence>